<keyword evidence="5" id="KW-1185">Reference proteome</keyword>
<dbReference type="STRING" id="1141098.A0A1Y2DAQ2"/>
<dbReference type="Pfam" id="PF00107">
    <property type="entry name" value="ADH_zinc_N"/>
    <property type="match status" value="1"/>
</dbReference>
<dbReference type="SMART" id="SM00829">
    <property type="entry name" value="PKS_ER"/>
    <property type="match status" value="1"/>
</dbReference>
<dbReference type="EMBL" id="MCFJ01000023">
    <property type="protein sequence ID" value="ORY56348.1"/>
    <property type="molecule type" value="Genomic_DNA"/>
</dbReference>
<dbReference type="InterPro" id="IPR036291">
    <property type="entry name" value="NAD(P)-bd_dom_sf"/>
</dbReference>
<dbReference type="Gene3D" id="3.90.180.10">
    <property type="entry name" value="Medium-chain alcohol dehydrogenases, catalytic domain"/>
    <property type="match status" value="1"/>
</dbReference>
<keyword evidence="2" id="KW-0560">Oxidoreductase</keyword>
<dbReference type="OrthoDB" id="201656at2759"/>
<dbReference type="InterPro" id="IPR013154">
    <property type="entry name" value="ADH-like_N"/>
</dbReference>
<proteinExistence type="inferred from homology"/>
<dbReference type="PANTHER" id="PTHR45348">
    <property type="entry name" value="HYPOTHETICAL OXIDOREDUCTASE (EUROFUNG)"/>
    <property type="match status" value="1"/>
</dbReference>
<evidence type="ECO:0000256" key="1">
    <source>
        <dbReference type="ARBA" id="ARBA00008072"/>
    </source>
</evidence>
<accession>A0A1Y2DAQ2</accession>
<dbReference type="PANTHER" id="PTHR45348:SF2">
    <property type="entry name" value="ZINC-TYPE ALCOHOL DEHYDROGENASE-LIKE PROTEIN C2E1P3.01"/>
    <property type="match status" value="1"/>
</dbReference>
<dbReference type="Pfam" id="PF08240">
    <property type="entry name" value="ADH_N"/>
    <property type="match status" value="1"/>
</dbReference>
<dbReference type="SUPFAM" id="SSF50129">
    <property type="entry name" value="GroES-like"/>
    <property type="match status" value="1"/>
</dbReference>
<reference evidence="4 5" key="1">
    <citation type="submission" date="2016-07" db="EMBL/GenBank/DDBJ databases">
        <title>Pervasive Adenine N6-methylation of Active Genes in Fungi.</title>
        <authorList>
            <consortium name="DOE Joint Genome Institute"/>
            <person name="Mondo S.J."/>
            <person name="Dannebaum R.O."/>
            <person name="Kuo R.C."/>
            <person name="Labutti K."/>
            <person name="Haridas S."/>
            <person name="Kuo A."/>
            <person name="Salamov A."/>
            <person name="Ahrendt S.R."/>
            <person name="Lipzen A."/>
            <person name="Sullivan W."/>
            <person name="Andreopoulos W.B."/>
            <person name="Clum A."/>
            <person name="Lindquist E."/>
            <person name="Daum C."/>
            <person name="Ramamoorthy G.K."/>
            <person name="Gryganskyi A."/>
            <person name="Culley D."/>
            <person name="Magnuson J.K."/>
            <person name="James T.Y."/>
            <person name="O'Malley M.A."/>
            <person name="Stajich J.E."/>
            <person name="Spatafora J.W."/>
            <person name="Visel A."/>
            <person name="Grigoriev I.V."/>
        </authorList>
    </citation>
    <scope>NUCLEOTIDE SEQUENCE [LARGE SCALE GENOMIC DNA]</scope>
    <source>
        <strain evidence="4 5">CBS 129021</strain>
    </source>
</reference>
<dbReference type="GO" id="GO:0016651">
    <property type="term" value="F:oxidoreductase activity, acting on NAD(P)H"/>
    <property type="evidence" value="ECO:0007669"/>
    <property type="project" value="InterPro"/>
</dbReference>
<evidence type="ECO:0000313" key="4">
    <source>
        <dbReference type="EMBL" id="ORY56348.1"/>
    </source>
</evidence>
<comment type="similarity">
    <text evidence="1">Belongs to the zinc-containing alcohol dehydrogenase family.</text>
</comment>
<evidence type="ECO:0000259" key="3">
    <source>
        <dbReference type="SMART" id="SM00829"/>
    </source>
</evidence>
<dbReference type="Proteomes" id="UP000193689">
    <property type="component" value="Unassembled WGS sequence"/>
</dbReference>
<feature type="domain" description="Enoyl reductase (ER)" evidence="3">
    <location>
        <begin position="85"/>
        <end position="407"/>
    </location>
</feature>
<comment type="caution">
    <text evidence="4">The sequence shown here is derived from an EMBL/GenBank/DDBJ whole genome shotgun (WGS) entry which is preliminary data.</text>
</comment>
<dbReference type="InterPro" id="IPR020843">
    <property type="entry name" value="ER"/>
</dbReference>
<organism evidence="4 5">
    <name type="scientific">Pseudomassariella vexata</name>
    <dbReference type="NCBI Taxonomy" id="1141098"/>
    <lineage>
        <taxon>Eukaryota</taxon>
        <taxon>Fungi</taxon>
        <taxon>Dikarya</taxon>
        <taxon>Ascomycota</taxon>
        <taxon>Pezizomycotina</taxon>
        <taxon>Sordariomycetes</taxon>
        <taxon>Xylariomycetidae</taxon>
        <taxon>Amphisphaeriales</taxon>
        <taxon>Pseudomassariaceae</taxon>
        <taxon>Pseudomassariella</taxon>
    </lineage>
</organism>
<dbReference type="InterPro" id="IPR013149">
    <property type="entry name" value="ADH-like_C"/>
</dbReference>
<dbReference type="CDD" id="cd08249">
    <property type="entry name" value="enoyl_reductase_like"/>
    <property type="match status" value="1"/>
</dbReference>
<protein>
    <submittedName>
        <fullName evidence="4">Chaperonin 10-like protein</fullName>
    </submittedName>
</protein>
<dbReference type="SUPFAM" id="SSF51735">
    <property type="entry name" value="NAD(P)-binding Rossmann-fold domains"/>
    <property type="match status" value="1"/>
</dbReference>
<dbReference type="GeneID" id="63777654"/>
<dbReference type="RefSeq" id="XP_040710065.1">
    <property type="nucleotide sequence ID" value="XM_040861442.1"/>
</dbReference>
<sequence length="410" mass="45361">MSDLRPNQSLQARKSWKSVRSLLHRIRSNTLTYDRRKSRVINGFQGKDSARTSEHSIVSSPSSVTDIPESKVAAVQKALVVARQGEYEIRHDFPMPIVHDDEIMIQSHYVGLNPIDWKSVDYNFCLPEFPWVTGREMSGVVSQVGPSVEGFQVGDRVWTSTYYKDVRAGCFQEYVVVPSHTVLPIPSTVPFESAACLGVAALTAAMTLWKWLGVPVPSNRENGEVEGEEEWVLIWGGSTVTGQFATQLAALSGRKVITVNSAETKSLSESLGADYVVVRDEKLNAELVDDIRRLTHGKITRAIDLVGAKTAALVLEAVSKDQPVEFAPLAMMSSSQVIPENITVHTVEMKQFVLDKTNVQYTVELGKLLEDGRLVLPELHLMEGGLEIVQEGLDMLKKGNMKGKKLVVKM</sequence>
<dbReference type="Gene3D" id="3.40.50.720">
    <property type="entry name" value="NAD(P)-binding Rossmann-like Domain"/>
    <property type="match status" value="1"/>
</dbReference>
<dbReference type="InterPro" id="IPR047122">
    <property type="entry name" value="Trans-enoyl_RdTase-like"/>
</dbReference>
<evidence type="ECO:0000256" key="2">
    <source>
        <dbReference type="ARBA" id="ARBA00023002"/>
    </source>
</evidence>
<dbReference type="InterPro" id="IPR011032">
    <property type="entry name" value="GroES-like_sf"/>
</dbReference>
<dbReference type="AlphaFoldDB" id="A0A1Y2DAQ2"/>
<gene>
    <name evidence="4" type="ORF">BCR38DRAFT_451130</name>
</gene>
<dbReference type="InParanoid" id="A0A1Y2DAQ2"/>
<name>A0A1Y2DAQ2_9PEZI</name>
<evidence type="ECO:0000313" key="5">
    <source>
        <dbReference type="Proteomes" id="UP000193689"/>
    </source>
</evidence>